<dbReference type="RefSeq" id="XP_011632284.1">
    <property type="nucleotide sequence ID" value="XM_011633982.1"/>
</dbReference>
<evidence type="ECO:0000256" key="2">
    <source>
        <dbReference type="ARBA" id="ARBA00006432"/>
    </source>
</evidence>
<keyword evidence="4" id="KW-0576">Peroxisome</keyword>
<evidence type="ECO:0000259" key="5">
    <source>
        <dbReference type="Pfam" id="PF00501"/>
    </source>
</evidence>
<evidence type="ECO:0000313" key="8">
    <source>
        <dbReference type="RefSeq" id="XP_011632284.1"/>
    </source>
</evidence>
<dbReference type="Gene3D" id="3.30.300.30">
    <property type="match status" value="1"/>
</dbReference>
<accession>A0A6I9VYM6</accession>
<keyword evidence="3" id="KW-0436">Ligase</keyword>
<evidence type="ECO:0000256" key="1">
    <source>
        <dbReference type="ARBA" id="ARBA00004275"/>
    </source>
</evidence>
<comment type="subcellular location">
    <subcellularLocation>
        <location evidence="1">Peroxisome</location>
    </subcellularLocation>
</comment>
<feature type="domain" description="AMP-dependent synthetase/ligase" evidence="5">
    <location>
        <begin position="59"/>
        <end position="413"/>
    </location>
</feature>
<dbReference type="AlphaFoldDB" id="A0A6I9VYM6"/>
<dbReference type="GO" id="GO:0005777">
    <property type="term" value="C:peroxisome"/>
    <property type="evidence" value="ECO:0007669"/>
    <property type="project" value="UniProtKB-SubCell"/>
</dbReference>
<dbReference type="KEGG" id="pbar:105423970"/>
<dbReference type="InterPro" id="IPR025110">
    <property type="entry name" value="AMP-bd_C"/>
</dbReference>
<protein>
    <submittedName>
        <fullName evidence="8">4-coumarate--CoA ligase-like 7</fullName>
    </submittedName>
</protein>
<organism evidence="7 8">
    <name type="scientific">Pogonomyrmex barbatus</name>
    <name type="common">red harvester ant</name>
    <dbReference type="NCBI Taxonomy" id="144034"/>
    <lineage>
        <taxon>Eukaryota</taxon>
        <taxon>Metazoa</taxon>
        <taxon>Ecdysozoa</taxon>
        <taxon>Arthropoda</taxon>
        <taxon>Hexapoda</taxon>
        <taxon>Insecta</taxon>
        <taxon>Pterygota</taxon>
        <taxon>Neoptera</taxon>
        <taxon>Endopterygota</taxon>
        <taxon>Hymenoptera</taxon>
        <taxon>Apocrita</taxon>
        <taxon>Aculeata</taxon>
        <taxon>Formicoidea</taxon>
        <taxon>Formicidae</taxon>
        <taxon>Myrmicinae</taxon>
        <taxon>Pogonomyrmex</taxon>
    </lineage>
</organism>
<dbReference type="InterPro" id="IPR045851">
    <property type="entry name" value="AMP-bd_C_sf"/>
</dbReference>
<dbReference type="InterPro" id="IPR000873">
    <property type="entry name" value="AMP-dep_synth/lig_dom"/>
</dbReference>
<name>A0A6I9VYM6_9HYME</name>
<evidence type="ECO:0000259" key="6">
    <source>
        <dbReference type="Pfam" id="PF13193"/>
    </source>
</evidence>
<dbReference type="Pfam" id="PF00501">
    <property type="entry name" value="AMP-binding"/>
    <property type="match status" value="1"/>
</dbReference>
<evidence type="ECO:0000256" key="3">
    <source>
        <dbReference type="ARBA" id="ARBA00022598"/>
    </source>
</evidence>
<dbReference type="Gene3D" id="3.40.50.12780">
    <property type="entry name" value="N-terminal domain of ligase-like"/>
    <property type="match status" value="1"/>
</dbReference>
<dbReference type="GeneID" id="105423970"/>
<dbReference type="GO" id="GO:0016405">
    <property type="term" value="F:CoA-ligase activity"/>
    <property type="evidence" value="ECO:0007669"/>
    <property type="project" value="TreeGrafter"/>
</dbReference>
<feature type="domain" description="AMP-binding enzyme C-terminal" evidence="6">
    <location>
        <begin position="464"/>
        <end position="537"/>
    </location>
</feature>
<reference evidence="8" key="1">
    <citation type="submission" date="2025-08" db="UniProtKB">
        <authorList>
            <consortium name="RefSeq"/>
        </authorList>
    </citation>
    <scope>IDENTIFICATION</scope>
</reference>
<comment type="similarity">
    <text evidence="2">Belongs to the ATP-dependent AMP-binding enzyme family.</text>
</comment>
<dbReference type="Proteomes" id="UP000504615">
    <property type="component" value="Unplaced"/>
</dbReference>
<dbReference type="SUPFAM" id="SSF56801">
    <property type="entry name" value="Acetyl-CoA synthetase-like"/>
    <property type="match status" value="1"/>
</dbReference>
<dbReference type="InterPro" id="IPR042099">
    <property type="entry name" value="ANL_N_sf"/>
</dbReference>
<proteinExistence type="inferred from homology"/>
<gene>
    <name evidence="8" type="primary">LOC105423970</name>
</gene>
<dbReference type="PANTHER" id="PTHR24096">
    <property type="entry name" value="LONG-CHAIN-FATTY-ACID--COA LIGASE"/>
    <property type="match status" value="1"/>
</dbReference>
<sequence>MHQSIKSVSKQNDLQKDCSHILKYKEIIDDEVQIDNECVNIGKLILNNLKCKPDFIGQVDAATGKQNTFCQMREKSIKCAVWLRNFGILRGDIITICTDNQMDAYVPYFAALYLGAIVNPWPKQQKGIKSSTEHYLTRIIPKVIFTDYDNADKINTVIKKKRINVKVIVFGTHEDKKFESLDVILSGKELNMIAVNTFACVKLKSNRDPAIILLSSGTTGFCRDVEIPHTIFTALSNNEVPYMKFGQIGLWFESLHWIIGLLLTVRAIISYVTVIKASGFDDEHQLCQIIEKYKVDWVFLESSMSNKLQKYNVFQKHKIPSLGTIIFGGPTIKQSFYGRLKRVLPNVLIIQVYYLPETGILAHQEVFRMLESNSSICRNVNLIITDFVTKEQLGPNSIGAIWCRSPSMMIGYYNDSRSTSKIIDKNGWFRSEDVGYYDNNGNIFVIDRVNRLIRYRHHYISPAEIENILETHPNVSEAVVIGLPHDYDTFRPIALVQLIPETEAHEDELVKYVKINVDYNWKRLHGVFFTNDMPHIANNTIDRVTISQMLQNCCTYCA</sequence>
<dbReference type="OrthoDB" id="10253869at2759"/>
<evidence type="ECO:0000313" key="7">
    <source>
        <dbReference type="Proteomes" id="UP000504615"/>
    </source>
</evidence>
<keyword evidence="7" id="KW-1185">Reference proteome</keyword>
<dbReference type="PANTHER" id="PTHR24096:SF149">
    <property type="entry name" value="AMP-BINDING DOMAIN-CONTAINING PROTEIN-RELATED"/>
    <property type="match status" value="1"/>
</dbReference>
<dbReference type="Pfam" id="PF13193">
    <property type="entry name" value="AMP-binding_C"/>
    <property type="match status" value="1"/>
</dbReference>
<evidence type="ECO:0000256" key="4">
    <source>
        <dbReference type="ARBA" id="ARBA00023140"/>
    </source>
</evidence>